<keyword evidence="9" id="KW-1185">Reference proteome</keyword>
<dbReference type="NCBIfam" id="TIGR02937">
    <property type="entry name" value="sigma70-ECF"/>
    <property type="match status" value="1"/>
</dbReference>
<evidence type="ECO:0000256" key="4">
    <source>
        <dbReference type="ARBA" id="ARBA00023125"/>
    </source>
</evidence>
<comment type="similarity">
    <text evidence="1">Belongs to the sigma-70 factor family. ECF subfamily.</text>
</comment>
<dbReference type="InterPro" id="IPR036388">
    <property type="entry name" value="WH-like_DNA-bd_sf"/>
</dbReference>
<keyword evidence="3" id="KW-0731">Sigma factor</keyword>
<evidence type="ECO:0000256" key="2">
    <source>
        <dbReference type="ARBA" id="ARBA00023015"/>
    </source>
</evidence>
<dbReference type="Proteomes" id="UP001597479">
    <property type="component" value="Unassembled WGS sequence"/>
</dbReference>
<protein>
    <submittedName>
        <fullName evidence="8">SigE family RNA polymerase sigma factor</fullName>
    </submittedName>
</protein>
<dbReference type="InterPro" id="IPR014325">
    <property type="entry name" value="RNA_pol_sigma-E_actinobac"/>
</dbReference>
<sequence length="687" mass="72865">MRRESGAIMSESGAGRLADDGAGRDVLVEVPRTRDAEFTEFVRECGPYLHRTAYLLCGDRHRAEELVQSTFERVYRTWAKVKPRTQRAYARQILVNQRIDGWRHGRRELFPGADKIPVATTADHASHVVLRDELVRGLAQLPLNQRRVVVLRHLLDLPEAEVARELGIAVGTVKGANSRGLARLRDLLVAGTEAIEPVDYDEQAVLDRSRAALRRRRAGQTVGAACVAVLLVLGVVTRGPVPLPWIGPVVVPGGDLVAPLLDGGPTDGFGPAPRPEPRPPAVVDLAGSTPLACPEALPAPISARAPEPGEDIGPLDESVVVDVADARPLTCYDVDIEMVTPGRIDEQTGVPVTDDGGKQMPLLDGLAENGVVWAAAAEFGPAGTVEGAFVRADAHRSDGPTESIPTDTINDVMLVPYDVAARGDRVTWGETTGGEGATRTSQIRTFRAGTEPRTLATYEGYVGEVALTRDHALWTAGGEDNPSLLTAPIDDPGTGVLLADHVTAFAADDDEVVAALLEPGPGGTRTTTIWLFDGPAGGNLASTTALLSIDHGSADRISEVAVSDDLVAWTTVSDEQETTLFVFDRRGGTHSVVRAGDRGVNGLQAAGGLLLWNSADDENPAGPAYLYRATPSASGHDGPDLAQFPGDTERANLAGDRIAWGEGFVPQTTFSRAWLVEGTVTPTLDAD</sequence>
<dbReference type="InterPro" id="IPR007627">
    <property type="entry name" value="RNA_pol_sigma70_r2"/>
</dbReference>
<dbReference type="InterPro" id="IPR013325">
    <property type="entry name" value="RNA_pol_sigma_r2"/>
</dbReference>
<dbReference type="PANTHER" id="PTHR43133:SF50">
    <property type="entry name" value="ECF RNA POLYMERASE SIGMA FACTOR SIGM"/>
    <property type="match status" value="1"/>
</dbReference>
<dbReference type="NCBIfam" id="TIGR02983">
    <property type="entry name" value="SigE-fam_strep"/>
    <property type="match status" value="1"/>
</dbReference>
<evidence type="ECO:0000256" key="3">
    <source>
        <dbReference type="ARBA" id="ARBA00023082"/>
    </source>
</evidence>
<dbReference type="InterPro" id="IPR013324">
    <property type="entry name" value="RNA_pol_sigma_r3/r4-like"/>
</dbReference>
<evidence type="ECO:0000259" key="7">
    <source>
        <dbReference type="Pfam" id="PF08281"/>
    </source>
</evidence>
<feature type="domain" description="RNA polymerase sigma factor 70 region 4 type 2" evidence="7">
    <location>
        <begin position="132"/>
        <end position="184"/>
    </location>
</feature>
<dbReference type="SUPFAM" id="SSF75011">
    <property type="entry name" value="3-carboxy-cis,cis-mucoante lactonizing enzyme"/>
    <property type="match status" value="1"/>
</dbReference>
<dbReference type="Gene3D" id="1.10.10.10">
    <property type="entry name" value="Winged helix-like DNA-binding domain superfamily/Winged helix DNA-binding domain"/>
    <property type="match status" value="1"/>
</dbReference>
<dbReference type="CDD" id="cd06171">
    <property type="entry name" value="Sigma70_r4"/>
    <property type="match status" value="1"/>
</dbReference>
<evidence type="ECO:0000256" key="1">
    <source>
        <dbReference type="ARBA" id="ARBA00010641"/>
    </source>
</evidence>
<dbReference type="Pfam" id="PF04542">
    <property type="entry name" value="Sigma70_r2"/>
    <property type="match status" value="1"/>
</dbReference>
<gene>
    <name evidence="8" type="ORF">ACFS27_25245</name>
</gene>
<keyword evidence="2" id="KW-0805">Transcription regulation</keyword>
<keyword evidence="4" id="KW-0238">DNA-binding</keyword>
<dbReference type="EMBL" id="JBHUOG010000002">
    <property type="protein sequence ID" value="MFD2796889.1"/>
    <property type="molecule type" value="Genomic_DNA"/>
</dbReference>
<dbReference type="Gene3D" id="1.10.1740.10">
    <property type="match status" value="1"/>
</dbReference>
<evidence type="ECO:0000259" key="6">
    <source>
        <dbReference type="Pfam" id="PF04542"/>
    </source>
</evidence>
<dbReference type="InterPro" id="IPR013249">
    <property type="entry name" value="RNA_pol_sigma70_r4_t2"/>
</dbReference>
<name>A0ABW5W146_9MICO</name>
<organism evidence="8 9">
    <name type="scientific">Promicromonospora vindobonensis</name>
    <dbReference type="NCBI Taxonomy" id="195748"/>
    <lineage>
        <taxon>Bacteria</taxon>
        <taxon>Bacillati</taxon>
        <taxon>Actinomycetota</taxon>
        <taxon>Actinomycetes</taxon>
        <taxon>Micrococcales</taxon>
        <taxon>Promicromonosporaceae</taxon>
        <taxon>Promicromonospora</taxon>
    </lineage>
</organism>
<dbReference type="InterPro" id="IPR014284">
    <property type="entry name" value="RNA_pol_sigma-70_dom"/>
</dbReference>
<reference evidence="9" key="1">
    <citation type="journal article" date="2019" name="Int. J. Syst. Evol. Microbiol.">
        <title>The Global Catalogue of Microorganisms (GCM) 10K type strain sequencing project: providing services to taxonomists for standard genome sequencing and annotation.</title>
        <authorList>
            <consortium name="The Broad Institute Genomics Platform"/>
            <consortium name="The Broad Institute Genome Sequencing Center for Infectious Disease"/>
            <person name="Wu L."/>
            <person name="Ma J."/>
        </authorList>
    </citation>
    <scope>NUCLEOTIDE SEQUENCE [LARGE SCALE GENOMIC DNA]</scope>
    <source>
        <strain evidence="9">CCM 7044</strain>
    </source>
</reference>
<evidence type="ECO:0000256" key="5">
    <source>
        <dbReference type="ARBA" id="ARBA00023163"/>
    </source>
</evidence>
<dbReference type="SUPFAM" id="SSF88946">
    <property type="entry name" value="Sigma2 domain of RNA polymerase sigma factors"/>
    <property type="match status" value="1"/>
</dbReference>
<proteinExistence type="inferred from homology"/>
<keyword evidence="5" id="KW-0804">Transcription</keyword>
<dbReference type="Pfam" id="PF08281">
    <property type="entry name" value="Sigma70_r4_2"/>
    <property type="match status" value="1"/>
</dbReference>
<dbReference type="InterPro" id="IPR039425">
    <property type="entry name" value="RNA_pol_sigma-70-like"/>
</dbReference>
<dbReference type="RefSeq" id="WP_377189254.1">
    <property type="nucleotide sequence ID" value="NZ_JBHUOG010000002.1"/>
</dbReference>
<dbReference type="SUPFAM" id="SSF88659">
    <property type="entry name" value="Sigma3 and sigma4 domains of RNA polymerase sigma factors"/>
    <property type="match status" value="1"/>
</dbReference>
<evidence type="ECO:0000313" key="8">
    <source>
        <dbReference type="EMBL" id="MFD2796889.1"/>
    </source>
</evidence>
<accession>A0ABW5W146</accession>
<feature type="domain" description="RNA polymerase sigma-70 region 2" evidence="6">
    <location>
        <begin position="42"/>
        <end position="107"/>
    </location>
</feature>
<dbReference type="PANTHER" id="PTHR43133">
    <property type="entry name" value="RNA POLYMERASE ECF-TYPE SIGMA FACTO"/>
    <property type="match status" value="1"/>
</dbReference>
<comment type="caution">
    <text evidence="8">The sequence shown here is derived from an EMBL/GenBank/DDBJ whole genome shotgun (WGS) entry which is preliminary data.</text>
</comment>
<evidence type="ECO:0000313" key="9">
    <source>
        <dbReference type="Proteomes" id="UP001597479"/>
    </source>
</evidence>